<dbReference type="InterPro" id="IPR003314">
    <property type="entry name" value="Mu-type_HTH"/>
</dbReference>
<evidence type="ECO:0000259" key="2">
    <source>
        <dbReference type="PROSITE" id="PS51702"/>
    </source>
</evidence>
<accession>A0A7Y3T8E2</accession>
<sequence>MKDWFTAAELAKIAKDRGLKASAFPNSERGVRDQCQEWGWNELPDNLCRKRAAVGGGREYHRSLLPEVMQDVIAGLEIKTVLIAAQERRTEIEQRKIAQLSVTSLRFRQRQAMEARGEILTAIDRYNVMMGGWGRRKAILDFVQAQEEHAERKIALEKVENGEALTGRERTLLERISLLVDPNGFGLLEDTLRLANDRAGGDFRISRATIYAWFSQRDASGIVALAPALTKIEEPVTEEFKAFLTFYAKPGKPAASEALKDYRKVNPATTLTIEKVRYTLRTKLNDIEKNVGREGLLTLRSRMAYIQRSTENLFPTTIYTADGKTFDAEVAHPVTGKAFKPEITSILDVATRKCVGFSIALKENVISVTEALRKSCVSHGIPAIFYTDRGPGYKNKTFDADVNGLMGRLSITKMHALPYNSQAKGIIERFNGSVWNPLAQKLPSYLGAPMDKEAAKAAHKASRQELKLFGASRLLPSWDEFRAMCGEAIAEYNSTPHRGLPRFMDEVSGKYRHYSPDEFWAQHVRDGFEPVSVASDEIDDLFRPYEIRVARRSLVEWNNNQYFHPALEAYHGEQVMVGYDFDEARFVWVREIDREEGQPGALICVADFTGNKQDYVPKTFQQAAEEKRRQGRIKRAGVKLRDAEQEFITPFLIDQPANDAMPIIDITPELVPASNVEKLSDYQKPALSEQQPKRRTFASDEELAAWAIQNPESLTSNQVRVLRGCLQQPSAIELFRLSGIDVDTLRNIIRAAA</sequence>
<protein>
    <submittedName>
        <fullName evidence="3">Integrase catalytic subunit</fullName>
    </submittedName>
</protein>
<dbReference type="SUPFAM" id="SSF53098">
    <property type="entry name" value="Ribonuclease H-like"/>
    <property type="match status" value="1"/>
</dbReference>
<comment type="caution">
    <text evidence="3">The sequence shown here is derived from an EMBL/GenBank/DDBJ whole genome shotgun (WGS) entry which is preliminary data.</text>
</comment>
<dbReference type="AlphaFoldDB" id="A0A7Y3T8E2"/>
<dbReference type="GO" id="GO:0003677">
    <property type="term" value="F:DNA binding"/>
    <property type="evidence" value="ECO:0007669"/>
    <property type="project" value="InterPro"/>
</dbReference>
<name>A0A7Y3T8E2_9HYPH</name>
<feature type="domain" description="HTH Mu-type" evidence="2">
    <location>
        <begin position="1"/>
        <end position="81"/>
    </location>
</feature>
<proteinExistence type="predicted"/>
<organism evidence="3 4">
    <name type="scientific">Brucella pseudogrignonensis</name>
    <dbReference type="NCBI Taxonomy" id="419475"/>
    <lineage>
        <taxon>Bacteria</taxon>
        <taxon>Pseudomonadati</taxon>
        <taxon>Pseudomonadota</taxon>
        <taxon>Alphaproteobacteria</taxon>
        <taxon>Hyphomicrobiales</taxon>
        <taxon>Brucellaceae</taxon>
        <taxon>Brucella/Ochrobactrum group</taxon>
        <taxon>Brucella</taxon>
    </lineage>
</organism>
<gene>
    <name evidence="3" type="ORF">EHE22_19915</name>
</gene>
<dbReference type="InterPro" id="IPR001584">
    <property type="entry name" value="Integrase_cat-core"/>
</dbReference>
<dbReference type="InterPro" id="IPR015378">
    <property type="entry name" value="Transposase-like_Mu_C"/>
</dbReference>
<evidence type="ECO:0000313" key="4">
    <source>
        <dbReference type="Proteomes" id="UP000526233"/>
    </source>
</evidence>
<dbReference type="Proteomes" id="UP000526233">
    <property type="component" value="Unassembled WGS sequence"/>
</dbReference>
<dbReference type="InterPro" id="IPR009061">
    <property type="entry name" value="DNA-bd_dom_put_sf"/>
</dbReference>
<dbReference type="InterPro" id="IPR036397">
    <property type="entry name" value="RNaseH_sf"/>
</dbReference>
<dbReference type="PROSITE" id="PS50994">
    <property type="entry name" value="INTEGRASE"/>
    <property type="match status" value="1"/>
</dbReference>
<dbReference type="RefSeq" id="WP_171380192.1">
    <property type="nucleotide sequence ID" value="NZ_PKQI01000003.1"/>
</dbReference>
<evidence type="ECO:0000259" key="1">
    <source>
        <dbReference type="PROSITE" id="PS50994"/>
    </source>
</evidence>
<feature type="domain" description="Integrase catalytic" evidence="1">
    <location>
        <begin position="311"/>
        <end position="484"/>
    </location>
</feature>
<dbReference type="Gene3D" id="3.30.420.10">
    <property type="entry name" value="Ribonuclease H-like superfamily/Ribonuclease H"/>
    <property type="match status" value="1"/>
</dbReference>
<dbReference type="EMBL" id="PKQI01000003">
    <property type="protein sequence ID" value="NNV22681.1"/>
    <property type="molecule type" value="Genomic_DNA"/>
</dbReference>
<dbReference type="SUPFAM" id="SSF50610">
    <property type="entry name" value="mu transposase, C-terminal domain"/>
    <property type="match status" value="1"/>
</dbReference>
<dbReference type="InterPro" id="IPR036388">
    <property type="entry name" value="WH-like_DNA-bd_sf"/>
</dbReference>
<dbReference type="SUPFAM" id="SSF46955">
    <property type="entry name" value="Putative DNA-binding domain"/>
    <property type="match status" value="1"/>
</dbReference>
<dbReference type="InterPro" id="IPR009004">
    <property type="entry name" value="Transposase_Mu_C"/>
</dbReference>
<reference evidence="3 4" key="1">
    <citation type="submission" date="2018-11" db="EMBL/GenBank/DDBJ databases">
        <title>Genome sequencing and analysis.</title>
        <authorList>
            <person name="Huang Y.-T."/>
        </authorList>
    </citation>
    <scope>NUCLEOTIDE SEQUENCE [LARGE SCALE GENOMIC DNA]</scope>
    <source>
        <strain evidence="3 4">SHIN</strain>
    </source>
</reference>
<evidence type="ECO:0000313" key="3">
    <source>
        <dbReference type="EMBL" id="NNV22681.1"/>
    </source>
</evidence>
<dbReference type="Pfam" id="PF09299">
    <property type="entry name" value="Mu-transpos_C"/>
    <property type="match status" value="1"/>
</dbReference>
<dbReference type="GO" id="GO:0015074">
    <property type="term" value="P:DNA integration"/>
    <property type="evidence" value="ECO:0007669"/>
    <property type="project" value="InterPro"/>
</dbReference>
<dbReference type="PROSITE" id="PS51702">
    <property type="entry name" value="HTH_MU"/>
    <property type="match status" value="1"/>
</dbReference>
<dbReference type="Gene3D" id="1.10.10.10">
    <property type="entry name" value="Winged helix-like DNA-binding domain superfamily/Winged helix DNA-binding domain"/>
    <property type="match status" value="1"/>
</dbReference>
<dbReference type="InterPro" id="IPR012337">
    <property type="entry name" value="RNaseH-like_sf"/>
</dbReference>